<keyword evidence="11" id="KW-1185">Reference proteome</keyword>
<dbReference type="EMBL" id="JACCKB010000003">
    <property type="protein sequence ID" value="NYZ65096.1"/>
    <property type="molecule type" value="Genomic_DNA"/>
</dbReference>
<keyword evidence="7 10" id="KW-0378">Hydrolase</keyword>
<dbReference type="InterPro" id="IPR032466">
    <property type="entry name" value="Metal_Hydrolase"/>
</dbReference>
<comment type="subunit">
    <text evidence="4">Homotetramer.</text>
</comment>
<dbReference type="SUPFAM" id="SSF51338">
    <property type="entry name" value="Composite domain of metallo-dependent hydrolases"/>
    <property type="match status" value="1"/>
</dbReference>
<dbReference type="InterPro" id="IPR018228">
    <property type="entry name" value="DNase_TatD-rel_CS"/>
</dbReference>
<dbReference type="Pfam" id="PF01979">
    <property type="entry name" value="Amidohydro_1"/>
    <property type="match status" value="1"/>
</dbReference>
<dbReference type="Proteomes" id="UP000569732">
    <property type="component" value="Unassembled WGS sequence"/>
</dbReference>
<evidence type="ECO:0000313" key="11">
    <source>
        <dbReference type="Proteomes" id="UP000569732"/>
    </source>
</evidence>
<dbReference type="EC" id="3.5.2.5" evidence="5"/>
<evidence type="ECO:0000259" key="9">
    <source>
        <dbReference type="Pfam" id="PF01979"/>
    </source>
</evidence>
<proteinExistence type="inferred from homology"/>
<keyword evidence="6" id="KW-0479">Metal-binding</keyword>
<evidence type="ECO:0000256" key="6">
    <source>
        <dbReference type="ARBA" id="ARBA00022723"/>
    </source>
</evidence>
<dbReference type="GO" id="GO:0005737">
    <property type="term" value="C:cytoplasm"/>
    <property type="evidence" value="ECO:0007669"/>
    <property type="project" value="TreeGrafter"/>
</dbReference>
<organism evidence="10 11">
    <name type="scientific">Spartinivicinus marinus</name>
    <dbReference type="NCBI Taxonomy" id="2994442"/>
    <lineage>
        <taxon>Bacteria</taxon>
        <taxon>Pseudomonadati</taxon>
        <taxon>Pseudomonadota</taxon>
        <taxon>Gammaproteobacteria</taxon>
        <taxon>Oceanospirillales</taxon>
        <taxon>Zooshikellaceae</taxon>
        <taxon>Spartinivicinus</taxon>
    </lineage>
</organism>
<evidence type="ECO:0000256" key="3">
    <source>
        <dbReference type="ARBA" id="ARBA00010368"/>
    </source>
</evidence>
<dbReference type="InterPro" id="IPR011059">
    <property type="entry name" value="Metal-dep_hydrolase_composite"/>
</dbReference>
<dbReference type="GO" id="GO:0000256">
    <property type="term" value="P:allantoin catabolic process"/>
    <property type="evidence" value="ECO:0007669"/>
    <property type="project" value="InterPro"/>
</dbReference>
<evidence type="ECO:0000313" key="10">
    <source>
        <dbReference type="EMBL" id="NYZ65096.1"/>
    </source>
</evidence>
<dbReference type="SUPFAM" id="SSF51556">
    <property type="entry name" value="Metallo-dependent hydrolases"/>
    <property type="match status" value="1"/>
</dbReference>
<dbReference type="PANTHER" id="PTHR43668:SF2">
    <property type="entry name" value="ALLANTOINASE"/>
    <property type="match status" value="1"/>
</dbReference>
<reference evidence="10 11" key="1">
    <citation type="submission" date="2020-07" db="EMBL/GenBank/DDBJ databases">
        <title>Endozoicomonas sp. nov., isolated from sediment.</title>
        <authorList>
            <person name="Gu T."/>
        </authorList>
    </citation>
    <scope>NUCLEOTIDE SEQUENCE [LARGE SCALE GENOMIC DNA]</scope>
    <source>
        <strain evidence="10 11">SM1973</strain>
    </source>
</reference>
<comment type="caution">
    <text evidence="10">The sequence shown here is derived from an EMBL/GenBank/DDBJ whole genome shotgun (WGS) entry which is preliminary data.</text>
</comment>
<dbReference type="Gene3D" id="3.20.20.140">
    <property type="entry name" value="Metal-dependent hydrolases"/>
    <property type="match status" value="1"/>
</dbReference>
<evidence type="ECO:0000256" key="4">
    <source>
        <dbReference type="ARBA" id="ARBA00011881"/>
    </source>
</evidence>
<name>A0A853ICJ9_9GAMM</name>
<dbReference type="GO" id="GO:0004038">
    <property type="term" value="F:allantoinase activity"/>
    <property type="evidence" value="ECO:0007669"/>
    <property type="project" value="UniProtKB-EC"/>
</dbReference>
<dbReference type="NCBIfam" id="TIGR03178">
    <property type="entry name" value="allantoinase"/>
    <property type="match status" value="1"/>
</dbReference>
<dbReference type="GO" id="GO:0050897">
    <property type="term" value="F:cobalt ion binding"/>
    <property type="evidence" value="ECO:0007669"/>
    <property type="project" value="InterPro"/>
</dbReference>
<sequence>MNHFAIRSQQVVTPNGIQPATVIIHHGLIQAVTEYTTSVECPIEDLGQLVLMPGLVDTHVHINEPGRTDWEGFNTATQAAAAGGITTLVDMPLNCIPVTTTETAFNEKLHAIKNKLWVDCGFWGGVVPSNIEDLEALLAAGVLGVKSFLIDSGIEEFPPVSAADMRKAIPILAKYHVPYLIHAELDLHKELDQHNQPPPTIGNSYQSFLASRPKHWENEAINLLVQLCADAKAKGLNSRIHIVHLSSAEALPTIAQARRDGLDITAETCPHYLTLDAESIPDGKTLFKCCPPIREHGNQQLLWDGLKAGLIDFIVSDHSPCTPQLKHIDSGDLEQAWGGISALQFGLPLIWSAANKQGFTLVDIAHWMASAPADFIGLGHTKGRIAPGYQADLFVFDPAVHYPITQKLIKHRHKITPYAGKRVTGEVLTTYLRGEIIYAKNKDNNGLFINGPFGRPLLKENE</sequence>
<dbReference type="RefSeq" id="WP_180567123.1">
    <property type="nucleotide sequence ID" value="NZ_JACCKB010000003.1"/>
</dbReference>
<dbReference type="FunFam" id="3.20.20.140:FF:000032">
    <property type="entry name" value="Allantoinase Dal1"/>
    <property type="match status" value="1"/>
</dbReference>
<keyword evidence="8" id="KW-0862">Zinc</keyword>
<protein>
    <recommendedName>
        <fullName evidence="5">allantoinase</fullName>
        <ecNumber evidence="5">3.5.2.5</ecNumber>
    </recommendedName>
</protein>
<evidence type="ECO:0000256" key="1">
    <source>
        <dbReference type="ARBA" id="ARBA00001947"/>
    </source>
</evidence>
<dbReference type="GO" id="GO:0008270">
    <property type="term" value="F:zinc ion binding"/>
    <property type="evidence" value="ECO:0007669"/>
    <property type="project" value="InterPro"/>
</dbReference>
<feature type="domain" description="Amidohydrolase-related" evidence="9">
    <location>
        <begin position="50"/>
        <end position="436"/>
    </location>
</feature>
<comment type="cofactor">
    <cofactor evidence="1">
        <name>Zn(2+)</name>
        <dbReference type="ChEBI" id="CHEBI:29105"/>
    </cofactor>
</comment>
<dbReference type="AlphaFoldDB" id="A0A853ICJ9"/>
<comment type="pathway">
    <text evidence="2">Nitrogen metabolism; (S)-allantoin degradation; allantoate from (S)-allantoin: step 1/1.</text>
</comment>
<evidence type="ECO:0000256" key="5">
    <source>
        <dbReference type="ARBA" id="ARBA00012863"/>
    </source>
</evidence>
<dbReference type="GO" id="GO:0006145">
    <property type="term" value="P:purine nucleobase catabolic process"/>
    <property type="evidence" value="ECO:0007669"/>
    <property type="project" value="TreeGrafter"/>
</dbReference>
<evidence type="ECO:0000256" key="7">
    <source>
        <dbReference type="ARBA" id="ARBA00022801"/>
    </source>
</evidence>
<comment type="similarity">
    <text evidence="3">Belongs to the metallo-dependent hydrolases superfamily. Allantoinase family.</text>
</comment>
<dbReference type="PROSITE" id="PS01137">
    <property type="entry name" value="TATD_1"/>
    <property type="match status" value="1"/>
</dbReference>
<accession>A0A853ICJ9</accession>
<evidence type="ECO:0000256" key="2">
    <source>
        <dbReference type="ARBA" id="ARBA00004968"/>
    </source>
</evidence>
<dbReference type="InterPro" id="IPR017593">
    <property type="entry name" value="Allantoinase"/>
</dbReference>
<dbReference type="PANTHER" id="PTHR43668">
    <property type="entry name" value="ALLANTOINASE"/>
    <property type="match status" value="1"/>
</dbReference>
<dbReference type="InterPro" id="IPR006680">
    <property type="entry name" value="Amidohydro-rel"/>
</dbReference>
<dbReference type="InterPro" id="IPR050138">
    <property type="entry name" value="DHOase/Allantoinase_Hydrolase"/>
</dbReference>
<evidence type="ECO:0000256" key="8">
    <source>
        <dbReference type="ARBA" id="ARBA00022833"/>
    </source>
</evidence>
<gene>
    <name evidence="10" type="primary">allB</name>
    <name evidence="10" type="ORF">H0A36_03680</name>
</gene>